<dbReference type="NCBIfam" id="TIGR03624">
    <property type="entry name" value="putative hydrolase"/>
    <property type="match status" value="1"/>
</dbReference>
<dbReference type="PANTHER" id="PTHR39420">
    <property type="match status" value="1"/>
</dbReference>
<evidence type="ECO:0000313" key="1">
    <source>
        <dbReference type="EMBL" id="CAB4689105.1"/>
    </source>
</evidence>
<reference evidence="1" key="1">
    <citation type="submission" date="2020-05" db="EMBL/GenBank/DDBJ databases">
        <authorList>
            <person name="Chiriac C."/>
            <person name="Salcher M."/>
            <person name="Ghai R."/>
            <person name="Kavagutti S V."/>
        </authorList>
    </citation>
    <scope>NUCLEOTIDE SEQUENCE</scope>
</reference>
<gene>
    <name evidence="1" type="ORF">UFOPK2373_00681</name>
</gene>
<dbReference type="EMBL" id="CAEZXL010000106">
    <property type="protein sequence ID" value="CAB4689105.1"/>
    <property type="molecule type" value="Genomic_DNA"/>
</dbReference>
<dbReference type="PANTHER" id="PTHR39420:SF2">
    <property type="entry name" value="HYDROLASE"/>
    <property type="match status" value="1"/>
</dbReference>
<dbReference type="InterPro" id="IPR018766">
    <property type="entry name" value="Zinicin_2"/>
</dbReference>
<proteinExistence type="predicted"/>
<dbReference type="AlphaFoldDB" id="A0A6J6NWH9"/>
<protein>
    <submittedName>
        <fullName evidence="1">Unannotated protein</fullName>
    </submittedName>
</protein>
<name>A0A6J6NWH9_9ZZZZ</name>
<dbReference type="SUPFAM" id="SSF55486">
    <property type="entry name" value="Metalloproteases ('zincins'), catalytic domain"/>
    <property type="match status" value="1"/>
</dbReference>
<sequence>MVEPKVLSRQLWVDDALPLFKVLAEPVADRMNRTLGEAIQSQLPEELSESLKGASEIMRSAGAMMFAMQLGQALGLLSKEALTGTEIGLPIYVEQRPAFILQNLEEFINSLELGADRDQAYIYMVLRELAHTRLFKHSRWLREKVVAQIREYAAGITFDTSRMEELSEDFDPQNPQELQAALESGAFLAERSQSQQLALDSIETSLALIEGWVDAVTSEAAKRLPKGDAVREAVRRRRATGGPAERTFQTLVGLELRPKRMREASALWQQLGIAIGNEKRDELWDHPDLLPTADDIDHPDKYVARLKADLGLGDAMDQALRDLLGE</sequence>
<dbReference type="InterPro" id="IPR042271">
    <property type="entry name" value="Zinicin_2_N"/>
</dbReference>
<dbReference type="Pfam" id="PF10103">
    <property type="entry name" value="Zincin_2"/>
    <property type="match status" value="1"/>
</dbReference>
<organism evidence="1">
    <name type="scientific">freshwater metagenome</name>
    <dbReference type="NCBI Taxonomy" id="449393"/>
    <lineage>
        <taxon>unclassified sequences</taxon>
        <taxon>metagenomes</taxon>
        <taxon>ecological metagenomes</taxon>
    </lineage>
</organism>
<dbReference type="Gene3D" id="1.20.150.30">
    <property type="entry name" value="Zincin-like metallopeptidase, N-terminal domain"/>
    <property type="match status" value="1"/>
</dbReference>
<accession>A0A6J6NWH9</accession>